<evidence type="ECO:0000313" key="3">
    <source>
        <dbReference type="Proteomes" id="UP000317214"/>
    </source>
</evidence>
<feature type="compositionally biased region" description="Polar residues" evidence="1">
    <location>
        <begin position="106"/>
        <end position="119"/>
    </location>
</feature>
<dbReference type="RefSeq" id="WP_141493971.1">
    <property type="nucleotide sequence ID" value="NZ_CP032486.1"/>
</dbReference>
<evidence type="ECO:0000313" key="2">
    <source>
        <dbReference type="EMBL" id="QDH26027.1"/>
    </source>
</evidence>
<evidence type="ECO:0000256" key="1">
    <source>
        <dbReference type="SAM" id="MobiDB-lite"/>
    </source>
</evidence>
<reference evidence="2 3" key="1">
    <citation type="submission" date="2018-09" db="EMBL/GenBank/DDBJ databases">
        <title>The complete genome sequence of Neokomagataea tanensis NBRC 106556(T).</title>
        <authorList>
            <person name="Chua K.-O."/>
            <person name="See-Too W.-S."/>
            <person name="Hong K.-W."/>
            <person name="Yin W.-F."/>
            <person name="Chan K.-G."/>
        </authorList>
    </citation>
    <scope>NUCLEOTIDE SEQUENCE [LARGE SCALE GENOMIC DNA]</scope>
    <source>
        <strain evidence="3">AH13 \ NBRC 106556</strain>
        <plasmid evidence="2 3">unnamed1</plasmid>
    </source>
</reference>
<protein>
    <submittedName>
        <fullName evidence="2">Uncharacterized protein</fullName>
    </submittedName>
</protein>
<geneLocation type="plasmid" evidence="2">
    <name>unnamed1</name>
</geneLocation>
<dbReference type="Proteomes" id="UP000317214">
    <property type="component" value="Plasmid unnamed1"/>
</dbReference>
<gene>
    <name evidence="2" type="ORF">D5366_11405</name>
</gene>
<organism evidence="2 3">
    <name type="scientific">Neokomagataea tanensis</name>
    <dbReference type="NCBI Taxonomy" id="661191"/>
    <lineage>
        <taxon>Bacteria</taxon>
        <taxon>Pseudomonadati</taxon>
        <taxon>Pseudomonadota</taxon>
        <taxon>Alphaproteobacteria</taxon>
        <taxon>Acetobacterales</taxon>
        <taxon>Acetobacteraceae</taxon>
        <taxon>Neokomagataea</taxon>
    </lineage>
</organism>
<sequence>MIIFPLPRHLRRPTFALLYTAGLASVGTALGQDASAARAGSYAPGSRSTASMDGTFQSVVGQIPSPSQTLLSKTGKTFRVDYSGQISGPDRHHIPPGCVRAFSPTPTRATATSGRSQLVQPAHGKAPPKGDALLIGEIPSPDTAIFSGPVVVVNASDGPSGLYVVPDHCDDGRPVRALTTAASAVASTGGNPFALAGNRGNLRDGLHTKLLTSGDVELTP</sequence>
<dbReference type="OrthoDB" id="7271426at2"/>
<name>A0A4Y6VC37_9PROT</name>
<accession>A0A4Y6VC37</accession>
<dbReference type="EMBL" id="CP032486">
    <property type="protein sequence ID" value="QDH26027.1"/>
    <property type="molecule type" value="Genomic_DNA"/>
</dbReference>
<proteinExistence type="predicted"/>
<feature type="region of interest" description="Disordered" evidence="1">
    <location>
        <begin position="106"/>
        <end position="128"/>
    </location>
</feature>
<dbReference type="AlphaFoldDB" id="A0A4Y6VC37"/>
<dbReference type="KEGG" id="ntn:D5366_11405"/>
<keyword evidence="2" id="KW-0614">Plasmid</keyword>
<keyword evidence="3" id="KW-1185">Reference proteome</keyword>